<name>A0A9J6A6W1_SOLCO</name>
<evidence type="ECO:0000313" key="1">
    <source>
        <dbReference type="EMBL" id="KAG5619964.1"/>
    </source>
</evidence>
<reference evidence="1 2" key="1">
    <citation type="submission" date="2020-09" db="EMBL/GenBank/DDBJ databases">
        <title>De no assembly of potato wild relative species, Solanum commersonii.</title>
        <authorList>
            <person name="Cho K."/>
        </authorList>
    </citation>
    <scope>NUCLEOTIDE SEQUENCE [LARGE SCALE GENOMIC DNA]</scope>
    <source>
        <strain evidence="1">LZ3.2</strain>
        <tissue evidence="1">Leaf</tissue>
    </source>
</reference>
<accession>A0A9J6A6W1</accession>
<keyword evidence="2" id="KW-1185">Reference proteome</keyword>
<sequence>MYCFRLGAFSNIIEGGRRSIVAWSLLEILFKFDTPPSNLASWVVATPGVGWLAWRTPLGVGWLVGRLTPLGVGWLARRRGYLRSSTEWREEKRVINPPKRFADVVDGNLLGYANLAKFALSVAETIDVLELNSNKEVIFSSEVE</sequence>
<proteinExistence type="predicted"/>
<dbReference type="AlphaFoldDB" id="A0A9J6A6W1"/>
<dbReference type="EMBL" id="JACXVP010000002">
    <property type="protein sequence ID" value="KAG5619964.1"/>
    <property type="molecule type" value="Genomic_DNA"/>
</dbReference>
<gene>
    <name evidence="1" type="ORF">H5410_005182</name>
</gene>
<dbReference type="Proteomes" id="UP000824120">
    <property type="component" value="Chromosome 2"/>
</dbReference>
<organism evidence="1 2">
    <name type="scientific">Solanum commersonii</name>
    <name type="common">Commerson's wild potato</name>
    <name type="synonym">Commerson's nightshade</name>
    <dbReference type="NCBI Taxonomy" id="4109"/>
    <lineage>
        <taxon>Eukaryota</taxon>
        <taxon>Viridiplantae</taxon>
        <taxon>Streptophyta</taxon>
        <taxon>Embryophyta</taxon>
        <taxon>Tracheophyta</taxon>
        <taxon>Spermatophyta</taxon>
        <taxon>Magnoliopsida</taxon>
        <taxon>eudicotyledons</taxon>
        <taxon>Gunneridae</taxon>
        <taxon>Pentapetalae</taxon>
        <taxon>asterids</taxon>
        <taxon>lamiids</taxon>
        <taxon>Solanales</taxon>
        <taxon>Solanaceae</taxon>
        <taxon>Solanoideae</taxon>
        <taxon>Solaneae</taxon>
        <taxon>Solanum</taxon>
    </lineage>
</organism>
<comment type="caution">
    <text evidence="1">The sequence shown here is derived from an EMBL/GenBank/DDBJ whole genome shotgun (WGS) entry which is preliminary data.</text>
</comment>
<dbReference type="OrthoDB" id="10529025at2759"/>
<evidence type="ECO:0000313" key="2">
    <source>
        <dbReference type="Proteomes" id="UP000824120"/>
    </source>
</evidence>
<protein>
    <submittedName>
        <fullName evidence="1">Uncharacterized protein</fullName>
    </submittedName>
</protein>